<protein>
    <recommendedName>
        <fullName evidence="1">Flagellar protein FlgJ N-terminal domain-containing protein</fullName>
    </recommendedName>
</protein>
<proteinExistence type="predicted"/>
<sequence>MFYDINSEIAATRLRRPAAPSSAKGFEQLAKTKDAAKTEAQKAQFNRELKVACDGFEEIFTKKMLETMRDNTFKSDFLSGGHGEEIFRDMLDENYSKLITQTRSLGLSDWIFENTKKS</sequence>
<feature type="domain" description="Flagellar protein FlgJ N-terminal" evidence="1">
    <location>
        <begin position="67"/>
        <end position="112"/>
    </location>
</feature>
<comment type="caution">
    <text evidence="2">The sequence shown here is derived from an EMBL/GenBank/DDBJ whole genome shotgun (WGS) entry which is preliminary data.</text>
</comment>
<dbReference type="InterPro" id="IPR019301">
    <property type="entry name" value="Flagellar_prot_FlgJ_N"/>
</dbReference>
<evidence type="ECO:0000313" key="2">
    <source>
        <dbReference type="EMBL" id="OGH04970.1"/>
    </source>
</evidence>
<name>A0A1F6H3S4_9PROT</name>
<reference evidence="2 3" key="1">
    <citation type="journal article" date="2016" name="Nat. Commun.">
        <title>Thousands of microbial genomes shed light on interconnected biogeochemical processes in an aquifer system.</title>
        <authorList>
            <person name="Anantharaman K."/>
            <person name="Brown C.T."/>
            <person name="Hug L.A."/>
            <person name="Sharon I."/>
            <person name="Castelle C.J."/>
            <person name="Probst A.J."/>
            <person name="Thomas B.C."/>
            <person name="Singh A."/>
            <person name="Wilkins M.J."/>
            <person name="Karaoz U."/>
            <person name="Brodie E.L."/>
            <person name="Williams K.H."/>
            <person name="Hubbard S.S."/>
            <person name="Banfield J.F."/>
        </authorList>
    </citation>
    <scope>NUCLEOTIDE SEQUENCE [LARGE SCALE GENOMIC DNA]</scope>
</reference>
<dbReference type="Proteomes" id="UP000177583">
    <property type="component" value="Unassembled WGS sequence"/>
</dbReference>
<gene>
    <name evidence="2" type="ORF">A2557_08330</name>
</gene>
<dbReference type="EMBL" id="MFNF01000001">
    <property type="protein sequence ID" value="OGH04970.1"/>
    <property type="molecule type" value="Genomic_DNA"/>
</dbReference>
<organism evidence="2 3">
    <name type="scientific">Candidatus Lambdaproteobacteria bacterium RIFOXYD2_FULL_56_26</name>
    <dbReference type="NCBI Taxonomy" id="1817773"/>
    <lineage>
        <taxon>Bacteria</taxon>
        <taxon>Pseudomonadati</taxon>
        <taxon>Pseudomonadota</taxon>
        <taxon>Candidatus Lambdaproteobacteria</taxon>
    </lineage>
</organism>
<dbReference type="AlphaFoldDB" id="A0A1F6H3S4"/>
<evidence type="ECO:0000313" key="3">
    <source>
        <dbReference type="Proteomes" id="UP000177583"/>
    </source>
</evidence>
<dbReference type="Pfam" id="PF10135">
    <property type="entry name" value="Rod-binding"/>
    <property type="match status" value="1"/>
</dbReference>
<accession>A0A1F6H3S4</accession>
<evidence type="ECO:0000259" key="1">
    <source>
        <dbReference type="Pfam" id="PF10135"/>
    </source>
</evidence>